<dbReference type="RefSeq" id="WP_122900159.1">
    <property type="nucleotide sequence ID" value="NZ_RHIB01000003.1"/>
</dbReference>
<proteinExistence type="predicted"/>
<dbReference type="AlphaFoldDB" id="A0A3M7TNJ2"/>
<dbReference type="Proteomes" id="UP000278746">
    <property type="component" value="Unassembled WGS sequence"/>
</dbReference>
<comment type="caution">
    <text evidence="1">The sequence shown here is derived from an EMBL/GenBank/DDBJ whole genome shotgun (WGS) entry which is preliminary data.</text>
</comment>
<dbReference type="EMBL" id="RHIB01000003">
    <property type="protein sequence ID" value="RNA66577.1"/>
    <property type="molecule type" value="Genomic_DNA"/>
</dbReference>
<evidence type="ECO:0000313" key="2">
    <source>
        <dbReference type="Proteomes" id="UP000278746"/>
    </source>
</evidence>
<keyword evidence="2" id="KW-1185">Reference proteome</keyword>
<protein>
    <submittedName>
        <fullName evidence="1">Uncharacterized protein</fullName>
    </submittedName>
</protein>
<sequence length="140" mass="15888">MTNVASRKLAFFEGMKVTEIKKNIPHPLLISLSTGGLSVECPWRLMSGGKIVLGQTDFLHQEQKEFNRGILDKALRDKTIRCVEWLDDCYLLRIVFSGNYVMDLFHDSGSQEGWELFGNGDFSFISLPGGEPEMIEKDEQ</sequence>
<gene>
    <name evidence="1" type="ORF">EBO34_15260</name>
</gene>
<reference evidence="1 2" key="1">
    <citation type="submission" date="2018-10" db="EMBL/GenBank/DDBJ databases">
        <title>Bacillus Keqinensis sp. nov., a moderately halophilic bacterium isolated from a saline-alkaline lake.</title>
        <authorList>
            <person name="Wang H."/>
        </authorList>
    </citation>
    <scope>NUCLEOTIDE SEQUENCE [LARGE SCALE GENOMIC DNA]</scope>
    <source>
        <strain evidence="1 2">KQ-3</strain>
    </source>
</reference>
<organism evidence="1 2">
    <name type="scientific">Alteribacter keqinensis</name>
    <dbReference type="NCBI Taxonomy" id="2483800"/>
    <lineage>
        <taxon>Bacteria</taxon>
        <taxon>Bacillati</taxon>
        <taxon>Bacillota</taxon>
        <taxon>Bacilli</taxon>
        <taxon>Bacillales</taxon>
        <taxon>Bacillaceae</taxon>
        <taxon>Alteribacter</taxon>
    </lineage>
</organism>
<dbReference type="OrthoDB" id="2382197at2"/>
<accession>A0A3M7TNJ2</accession>
<evidence type="ECO:0000313" key="1">
    <source>
        <dbReference type="EMBL" id="RNA66577.1"/>
    </source>
</evidence>
<name>A0A3M7TNJ2_9BACI</name>